<feature type="region of interest" description="Disordered" evidence="2">
    <location>
        <begin position="137"/>
        <end position="156"/>
    </location>
</feature>
<feature type="compositionally biased region" description="Polar residues" evidence="2">
    <location>
        <begin position="626"/>
        <end position="637"/>
    </location>
</feature>
<feature type="coiled-coil region" evidence="1">
    <location>
        <begin position="496"/>
        <end position="523"/>
    </location>
</feature>
<dbReference type="AlphaFoldDB" id="A0A6J8DIL1"/>
<protein>
    <submittedName>
        <fullName evidence="3">EEA1</fullName>
    </submittedName>
</protein>
<evidence type="ECO:0000313" key="3">
    <source>
        <dbReference type="EMBL" id="CAC5407979.1"/>
    </source>
</evidence>
<evidence type="ECO:0000256" key="1">
    <source>
        <dbReference type="SAM" id="Coils"/>
    </source>
</evidence>
<feature type="compositionally biased region" description="Basic and acidic residues" evidence="2">
    <location>
        <begin position="191"/>
        <end position="201"/>
    </location>
</feature>
<name>A0A6J8DIL1_MYTCO</name>
<evidence type="ECO:0000256" key="2">
    <source>
        <dbReference type="SAM" id="MobiDB-lite"/>
    </source>
</evidence>
<feature type="coiled-coil region" evidence="1">
    <location>
        <begin position="283"/>
        <end position="317"/>
    </location>
</feature>
<dbReference type="EMBL" id="CACVKT020007485">
    <property type="protein sequence ID" value="CAC5407979.1"/>
    <property type="molecule type" value="Genomic_DNA"/>
</dbReference>
<keyword evidence="1" id="KW-0175">Coiled coil</keyword>
<dbReference type="Proteomes" id="UP000507470">
    <property type="component" value="Unassembled WGS sequence"/>
</dbReference>
<sequence>MLTELLSGGMPGTDGRVSDSGWSNTELFLRYMQEHFIKYVPSCNADNPILRTGIHPFNPQAFDKSVLRPSEVLQQLTTEPEPILLTLNNSVPGMSDDNPENTVVHTLAEGDHVANQEDENDNPLQDLKTFFTKRVSKVPTKKPSKPKKTLSKITSGKAVTEDETFNKITECVQQRQLKEKSVKSSKKATKRKENPVTEKPIKPKKSKLKKKIDSQILSTSGIISGVHGPLIVEDSCELTDSDDDRDNMPSFAKSSLEDRMYDLNTRFLSILINKVVKDDAKIWSKLEAERRSYSEAIESLKTEYYEKIQTVDRLQSEVITLETQTLRLKESVKDFKTKYQHMLDNYMKQSETTNELELKLRNTEQTLEQKTQEYVEVEEKNTALKEKYYRQEITTKITEKRMETCERKLKLFESVRVQPESAEEFIEVSLRDISRLIYNMQSTFWTKVQNYFSKLEAEFKTEVTKVKKNEYSKYGKLVMEQKEEFERQISNVYKEKQEDSKTISKLREERNMLQEKLAINKVQIEEYKSTIEVTSTQTTTYDIVLNVRREEDEGMREQVNFYEVLTEVAEEEESKMTVEKMKMRWEDLKTRFSQDPPEFIRRRLESARTLLDNPHDTKTGQEADLESSQVQEISDQQLKMEGKKLE</sequence>
<feature type="coiled-coil region" evidence="1">
    <location>
        <begin position="353"/>
        <end position="387"/>
    </location>
</feature>
<reference evidence="3 4" key="1">
    <citation type="submission" date="2020-06" db="EMBL/GenBank/DDBJ databases">
        <authorList>
            <person name="Li R."/>
            <person name="Bekaert M."/>
        </authorList>
    </citation>
    <scope>NUCLEOTIDE SEQUENCE [LARGE SCALE GENOMIC DNA]</scope>
    <source>
        <strain evidence="4">wild</strain>
    </source>
</reference>
<dbReference type="OrthoDB" id="6104642at2759"/>
<feature type="compositionally biased region" description="Basic residues" evidence="2">
    <location>
        <begin position="137"/>
        <end position="150"/>
    </location>
</feature>
<accession>A0A6J8DIL1</accession>
<organism evidence="3 4">
    <name type="scientific">Mytilus coruscus</name>
    <name type="common">Sea mussel</name>
    <dbReference type="NCBI Taxonomy" id="42192"/>
    <lineage>
        <taxon>Eukaryota</taxon>
        <taxon>Metazoa</taxon>
        <taxon>Spiralia</taxon>
        <taxon>Lophotrochozoa</taxon>
        <taxon>Mollusca</taxon>
        <taxon>Bivalvia</taxon>
        <taxon>Autobranchia</taxon>
        <taxon>Pteriomorphia</taxon>
        <taxon>Mytilida</taxon>
        <taxon>Mytiloidea</taxon>
        <taxon>Mytilidae</taxon>
        <taxon>Mytilinae</taxon>
        <taxon>Mytilus</taxon>
    </lineage>
</organism>
<gene>
    <name evidence="3" type="ORF">MCOR_41409</name>
</gene>
<keyword evidence="4" id="KW-1185">Reference proteome</keyword>
<evidence type="ECO:0000313" key="4">
    <source>
        <dbReference type="Proteomes" id="UP000507470"/>
    </source>
</evidence>
<feature type="region of interest" description="Disordered" evidence="2">
    <location>
        <begin position="176"/>
        <end position="212"/>
    </location>
</feature>
<feature type="region of interest" description="Disordered" evidence="2">
    <location>
        <begin position="608"/>
        <end position="646"/>
    </location>
</feature>
<proteinExistence type="predicted"/>